<dbReference type="Gene3D" id="3.40.50.300">
    <property type="entry name" value="P-loop containing nucleotide triphosphate hydrolases"/>
    <property type="match status" value="1"/>
</dbReference>
<dbReference type="EMBL" id="LCBC01000008">
    <property type="protein sequence ID" value="KKS04254.1"/>
    <property type="molecule type" value="Genomic_DNA"/>
</dbReference>
<reference evidence="6 7" key="1">
    <citation type="journal article" date="2015" name="Nature">
        <title>rRNA introns, odd ribosomes, and small enigmatic genomes across a large radiation of phyla.</title>
        <authorList>
            <person name="Brown C.T."/>
            <person name="Hug L.A."/>
            <person name="Thomas B.C."/>
            <person name="Sharon I."/>
            <person name="Castelle C.J."/>
            <person name="Singh A."/>
            <person name="Wilkins M.J."/>
            <person name="Williams K.H."/>
            <person name="Banfield J.F."/>
        </authorList>
    </citation>
    <scope>NUCLEOTIDE SEQUENCE [LARGE SCALE GENOMIC DNA]</scope>
</reference>
<evidence type="ECO:0000313" key="7">
    <source>
        <dbReference type="Proteomes" id="UP000034493"/>
    </source>
</evidence>
<dbReference type="InterPro" id="IPR003593">
    <property type="entry name" value="AAA+_ATPase"/>
</dbReference>
<dbReference type="PROSITE" id="PS50893">
    <property type="entry name" value="ABC_TRANSPORTER_2"/>
    <property type="match status" value="1"/>
</dbReference>
<feature type="domain" description="ABC transporter" evidence="5">
    <location>
        <begin position="2"/>
        <end position="300"/>
    </location>
</feature>
<dbReference type="InterPro" id="IPR003439">
    <property type="entry name" value="ABC_transporter-like_ATP-bd"/>
</dbReference>
<dbReference type="AlphaFoldDB" id="A0A0G0VTQ1"/>
<dbReference type="PANTHER" id="PTHR43204">
    <property type="entry name" value="ABC TRANSPORTER I FAMILY MEMBER 6, CHLOROPLASTIC"/>
    <property type="match status" value="1"/>
</dbReference>
<evidence type="ECO:0000259" key="5">
    <source>
        <dbReference type="PROSITE" id="PS50893"/>
    </source>
</evidence>
<dbReference type="SMART" id="SM00382">
    <property type="entry name" value="AAA"/>
    <property type="match status" value="1"/>
</dbReference>
<gene>
    <name evidence="6" type="ORF">UU56_C0008G0061</name>
</gene>
<evidence type="ECO:0000256" key="1">
    <source>
        <dbReference type="ARBA" id="ARBA00006216"/>
    </source>
</evidence>
<dbReference type="InterPro" id="IPR010230">
    <property type="entry name" value="FeS-cluster_ATPase_SufC"/>
</dbReference>
<sequence length="300" mass="32545">MLKINNLKVSIKGSTSTKVMAGKQEILKGIDLEVKAGELHVLMGPNGSGKSTLAQVIAGAPQFTIDPTPLKLRGASSSPITFNGEDITKLTPDKRAKLGIFLGFQHPVEVPGVSVFNVLRRAKQSISGPVSGSSHPTSSTKSNSKRNQQSLVGLRALDGTPSATATRSLSAFRQELLEYASSLRLSDDFLRRSLNEGFSGGEKKRSEILQMMALSPKLVILDEIDSGLDVDGLKLVSSAINQFRFNNPRSSVLLITHYARILKYLKPDFVHVMVEGKIVKSGRLSLAREIENKGYQAINF</sequence>
<dbReference type="PATRIC" id="fig|1618411.3.peg.589"/>
<comment type="caution">
    <text evidence="6">The sequence shown here is derived from an EMBL/GenBank/DDBJ whole genome shotgun (WGS) entry which is preliminary data.</text>
</comment>
<accession>A0A0G0VTQ1</accession>
<dbReference type="Proteomes" id="UP000034493">
    <property type="component" value="Unassembled WGS sequence"/>
</dbReference>
<dbReference type="CDD" id="cd03217">
    <property type="entry name" value="ABC_FeS_Assembly"/>
    <property type="match status" value="1"/>
</dbReference>
<dbReference type="GO" id="GO:0005524">
    <property type="term" value="F:ATP binding"/>
    <property type="evidence" value="ECO:0007669"/>
    <property type="project" value="UniProtKB-KW"/>
</dbReference>
<name>A0A0G0VTQ1_9BACT</name>
<keyword evidence="2" id="KW-0547">Nucleotide-binding</keyword>
<dbReference type="SUPFAM" id="SSF52540">
    <property type="entry name" value="P-loop containing nucleoside triphosphate hydrolases"/>
    <property type="match status" value="1"/>
</dbReference>
<evidence type="ECO:0000313" key="6">
    <source>
        <dbReference type="EMBL" id="KKS04254.1"/>
    </source>
</evidence>
<evidence type="ECO:0000256" key="3">
    <source>
        <dbReference type="ARBA" id="ARBA00022840"/>
    </source>
</evidence>
<dbReference type="PANTHER" id="PTHR43204:SF1">
    <property type="entry name" value="ABC TRANSPORTER I FAMILY MEMBER 6, CHLOROPLASTIC"/>
    <property type="match status" value="1"/>
</dbReference>
<keyword evidence="3" id="KW-0067">ATP-binding</keyword>
<dbReference type="Pfam" id="PF00005">
    <property type="entry name" value="ABC_tran"/>
    <property type="match status" value="1"/>
</dbReference>
<organism evidence="6 7">
    <name type="scientific">Candidatus Curtissbacteria bacterium GW2011_GWA2_41_24</name>
    <dbReference type="NCBI Taxonomy" id="1618411"/>
    <lineage>
        <taxon>Bacteria</taxon>
        <taxon>Candidatus Curtissiibacteriota</taxon>
    </lineage>
</organism>
<feature type="compositionally biased region" description="Low complexity" evidence="4">
    <location>
        <begin position="127"/>
        <end position="142"/>
    </location>
</feature>
<protein>
    <submittedName>
        <fullName evidence="6">FeS assembly ATPase SufC</fullName>
    </submittedName>
</protein>
<evidence type="ECO:0000256" key="2">
    <source>
        <dbReference type="ARBA" id="ARBA00022741"/>
    </source>
</evidence>
<evidence type="ECO:0000256" key="4">
    <source>
        <dbReference type="SAM" id="MobiDB-lite"/>
    </source>
</evidence>
<feature type="region of interest" description="Disordered" evidence="4">
    <location>
        <begin position="126"/>
        <end position="147"/>
    </location>
</feature>
<dbReference type="GO" id="GO:0016887">
    <property type="term" value="F:ATP hydrolysis activity"/>
    <property type="evidence" value="ECO:0007669"/>
    <property type="project" value="InterPro"/>
</dbReference>
<dbReference type="InterPro" id="IPR027417">
    <property type="entry name" value="P-loop_NTPase"/>
</dbReference>
<proteinExistence type="inferred from homology"/>
<comment type="similarity">
    <text evidence="1">Belongs to the ABC transporter superfamily. Ycf16 family.</text>
</comment>